<feature type="domain" description="ATPase F1/V1/A1 complex alpha/beta subunit nucleotide-binding" evidence="12">
    <location>
        <begin position="468"/>
        <end position="507"/>
    </location>
</feature>
<dbReference type="Gene3D" id="2.40.50.100">
    <property type="match status" value="1"/>
</dbReference>
<dbReference type="EMBL" id="CAJVPZ010010244">
    <property type="protein sequence ID" value="CAG8617701.1"/>
    <property type="molecule type" value="Genomic_DNA"/>
</dbReference>
<evidence type="ECO:0000313" key="18">
    <source>
        <dbReference type="Proteomes" id="UP000789396"/>
    </source>
</evidence>
<protein>
    <recommendedName>
        <fullName evidence="3">V-type proton ATPase catalytic subunit A</fullName>
        <ecNumber evidence="2">7.1.2.2</ecNumber>
    </recommendedName>
</protein>
<evidence type="ECO:0000256" key="3">
    <source>
        <dbReference type="ARBA" id="ARBA00018860"/>
    </source>
</evidence>
<dbReference type="EC" id="7.1.2.2" evidence="2"/>
<dbReference type="InterPro" id="IPR004100">
    <property type="entry name" value="ATPase_F1/V1/A1_a/bsu_N"/>
</dbReference>
<dbReference type="Proteomes" id="UP000789396">
    <property type="component" value="Unassembled WGS sequence"/>
</dbReference>
<accession>A0A9N9CWH4</accession>
<evidence type="ECO:0000259" key="16">
    <source>
        <dbReference type="Pfam" id="PF22919"/>
    </source>
</evidence>
<keyword evidence="7" id="KW-0067">ATP-binding</keyword>
<dbReference type="Pfam" id="PF16886">
    <property type="entry name" value="ATP-synt_ab_Xtn"/>
    <property type="match status" value="1"/>
</dbReference>
<feature type="domain" description="ATPase F1/V1/A1 complex alpha/beta subunit N-terminal" evidence="13">
    <location>
        <begin position="272"/>
        <end position="319"/>
    </location>
</feature>
<dbReference type="InterPro" id="IPR000194">
    <property type="entry name" value="ATPase_F1/V1/A1_a/bsu_nucl-bd"/>
</dbReference>
<evidence type="ECO:0000256" key="7">
    <source>
        <dbReference type="ARBA" id="ARBA00022840"/>
    </source>
</evidence>
<evidence type="ECO:0000256" key="5">
    <source>
        <dbReference type="ARBA" id="ARBA00022741"/>
    </source>
</evidence>
<proteinExistence type="inferred from homology"/>
<dbReference type="PROSITE" id="PS00152">
    <property type="entry name" value="ATPASE_ALPHA_BETA"/>
    <property type="match status" value="1"/>
</dbReference>
<dbReference type="InterPro" id="IPR055190">
    <property type="entry name" value="ATP-synt_VA_C"/>
</dbReference>
<dbReference type="SUPFAM" id="SSF52540">
    <property type="entry name" value="P-loop containing nucleoside triphosphate hydrolases"/>
    <property type="match status" value="1"/>
</dbReference>
<organism evidence="17 18">
    <name type="scientific">Racocetra fulgida</name>
    <dbReference type="NCBI Taxonomy" id="60492"/>
    <lineage>
        <taxon>Eukaryota</taxon>
        <taxon>Fungi</taxon>
        <taxon>Fungi incertae sedis</taxon>
        <taxon>Mucoromycota</taxon>
        <taxon>Glomeromycotina</taxon>
        <taxon>Glomeromycetes</taxon>
        <taxon>Diversisporales</taxon>
        <taxon>Gigasporaceae</taxon>
        <taxon>Racocetra</taxon>
    </lineage>
</organism>
<dbReference type="Pfam" id="PF22919">
    <property type="entry name" value="ATP-synt_VA_C"/>
    <property type="match status" value="1"/>
</dbReference>
<evidence type="ECO:0000259" key="12">
    <source>
        <dbReference type="Pfam" id="PF00006"/>
    </source>
</evidence>
<dbReference type="Pfam" id="PF02874">
    <property type="entry name" value="ATP-synt_ab_N"/>
    <property type="match status" value="1"/>
</dbReference>
<dbReference type="AlphaFoldDB" id="A0A9N9CWH4"/>
<evidence type="ECO:0000256" key="10">
    <source>
        <dbReference type="ARBA" id="ARBA00029427"/>
    </source>
</evidence>
<keyword evidence="5" id="KW-0547">Nucleotide-binding</keyword>
<evidence type="ECO:0000256" key="6">
    <source>
        <dbReference type="ARBA" id="ARBA00022781"/>
    </source>
</evidence>
<evidence type="ECO:0000256" key="11">
    <source>
        <dbReference type="ARBA" id="ARBA00048383"/>
    </source>
</evidence>
<dbReference type="GO" id="GO:0005524">
    <property type="term" value="F:ATP binding"/>
    <property type="evidence" value="ECO:0007669"/>
    <property type="project" value="UniProtKB-KW"/>
</dbReference>
<dbReference type="InterPro" id="IPR012981">
    <property type="entry name" value="PIH1_N"/>
</dbReference>
<dbReference type="Pfam" id="PF00006">
    <property type="entry name" value="ATP-synt_ab"/>
    <property type="match status" value="1"/>
</dbReference>
<dbReference type="InterPro" id="IPR031686">
    <property type="entry name" value="ATP-synth_a_Xtn"/>
</dbReference>
<evidence type="ECO:0000256" key="4">
    <source>
        <dbReference type="ARBA" id="ARBA00022448"/>
    </source>
</evidence>
<dbReference type="InterPro" id="IPR024034">
    <property type="entry name" value="ATPase_F1/V1_b/a_C"/>
</dbReference>
<reference evidence="17" key="1">
    <citation type="submission" date="2021-06" db="EMBL/GenBank/DDBJ databases">
        <authorList>
            <person name="Kallberg Y."/>
            <person name="Tangrot J."/>
            <person name="Rosling A."/>
        </authorList>
    </citation>
    <scope>NUCLEOTIDE SEQUENCE</scope>
    <source>
        <strain evidence="17">IN212</strain>
    </source>
</reference>
<feature type="domain" description="PIH1 N-terminal" evidence="14">
    <location>
        <begin position="65"/>
        <end position="147"/>
    </location>
</feature>
<comment type="catalytic activity">
    <reaction evidence="11">
        <text>ATP + H2O + 4 H(+)(in) = ADP + phosphate + 5 H(+)(out)</text>
        <dbReference type="Rhea" id="RHEA:57720"/>
        <dbReference type="ChEBI" id="CHEBI:15377"/>
        <dbReference type="ChEBI" id="CHEBI:15378"/>
        <dbReference type="ChEBI" id="CHEBI:30616"/>
        <dbReference type="ChEBI" id="CHEBI:43474"/>
        <dbReference type="ChEBI" id="CHEBI:456216"/>
        <dbReference type="EC" id="7.1.2.2"/>
    </reaction>
</comment>
<feature type="domain" description="ATPsynthase alpha/beta subunit barrel-sandwich" evidence="15">
    <location>
        <begin position="328"/>
        <end position="392"/>
    </location>
</feature>
<evidence type="ECO:0000259" key="14">
    <source>
        <dbReference type="Pfam" id="PF08190"/>
    </source>
</evidence>
<evidence type="ECO:0000256" key="8">
    <source>
        <dbReference type="ARBA" id="ARBA00022967"/>
    </source>
</evidence>
<dbReference type="Gene3D" id="3.40.50.300">
    <property type="entry name" value="P-loop containing nucleotide triphosphate hydrolases"/>
    <property type="match status" value="2"/>
</dbReference>
<evidence type="ECO:0000256" key="1">
    <source>
        <dbReference type="ARBA" id="ARBA00008936"/>
    </source>
</evidence>
<keyword evidence="4" id="KW-0813">Transport</keyword>
<dbReference type="InterPro" id="IPR036121">
    <property type="entry name" value="ATPase_F1/V1/A1_a/bsu_N_sf"/>
</dbReference>
<comment type="caution">
    <text evidence="17">The sequence shown here is derived from an EMBL/GenBank/DDBJ whole genome shotgun (WGS) entry which is preliminary data.</text>
</comment>
<dbReference type="FunFam" id="2.40.50.100:FF:000008">
    <property type="entry name" value="V-type proton ATPase catalytic subunit A"/>
    <property type="match status" value="1"/>
</dbReference>
<comment type="similarity">
    <text evidence="1">Belongs to the ATPase alpha/beta chains family.</text>
</comment>
<gene>
    <name evidence="17" type="ORF">RFULGI_LOCUS7233</name>
</gene>
<dbReference type="GO" id="GO:0046961">
    <property type="term" value="F:proton-transporting ATPase activity, rotational mechanism"/>
    <property type="evidence" value="ECO:0007669"/>
    <property type="project" value="InterPro"/>
</dbReference>
<keyword evidence="9" id="KW-0406">Ion transport</keyword>
<dbReference type="PANTHER" id="PTHR43607">
    <property type="entry name" value="V-TYPE PROTON ATPASE CATALYTIC SUBUNIT A"/>
    <property type="match status" value="1"/>
</dbReference>
<evidence type="ECO:0000256" key="9">
    <source>
        <dbReference type="ARBA" id="ARBA00023065"/>
    </source>
</evidence>
<keyword evidence="18" id="KW-1185">Reference proteome</keyword>
<dbReference type="Gene3D" id="1.10.1140.10">
    <property type="entry name" value="Bovine Mitochondrial F1-atpase, Atp Synthase Beta Chain, Chain D, domain 3"/>
    <property type="match status" value="1"/>
</dbReference>
<evidence type="ECO:0000256" key="2">
    <source>
        <dbReference type="ARBA" id="ARBA00012473"/>
    </source>
</evidence>
<dbReference type="InterPro" id="IPR027417">
    <property type="entry name" value="P-loop_NTPase"/>
</dbReference>
<name>A0A9N9CWH4_9GLOM</name>
<dbReference type="Pfam" id="PF08190">
    <property type="entry name" value="PIH1"/>
    <property type="match status" value="1"/>
</dbReference>
<comment type="subcellular location">
    <subcellularLocation>
        <location evidence="10">Vacuole membrane</location>
        <topology evidence="10">Peripheral membrane protein</topology>
        <orientation evidence="10">Cytoplasmic side</orientation>
    </subcellularLocation>
</comment>
<keyword evidence="6" id="KW-0375">Hydrogen ion transport</keyword>
<evidence type="ECO:0000259" key="13">
    <source>
        <dbReference type="Pfam" id="PF02874"/>
    </source>
</evidence>
<feature type="non-terminal residue" evidence="17">
    <location>
        <position position="550"/>
    </location>
</feature>
<dbReference type="SUPFAM" id="SSF50615">
    <property type="entry name" value="N-terminal domain of alpha and beta subunits of F1 ATP synthase"/>
    <property type="match status" value="1"/>
</dbReference>
<evidence type="ECO:0000313" key="17">
    <source>
        <dbReference type="EMBL" id="CAG8617701.1"/>
    </source>
</evidence>
<dbReference type="InterPro" id="IPR022878">
    <property type="entry name" value="V-ATPase_asu"/>
</dbReference>
<keyword evidence="8" id="KW-1278">Translocase</keyword>
<dbReference type="Gene3D" id="2.30.30.650">
    <property type="match status" value="1"/>
</dbReference>
<evidence type="ECO:0000259" key="15">
    <source>
        <dbReference type="Pfam" id="PF16886"/>
    </source>
</evidence>
<dbReference type="GO" id="GO:0000329">
    <property type="term" value="C:fungal-type vacuole membrane"/>
    <property type="evidence" value="ECO:0007669"/>
    <property type="project" value="TreeGrafter"/>
</dbReference>
<dbReference type="GO" id="GO:0046034">
    <property type="term" value="P:ATP metabolic process"/>
    <property type="evidence" value="ECO:0007669"/>
    <property type="project" value="InterPro"/>
</dbReference>
<dbReference type="InterPro" id="IPR020003">
    <property type="entry name" value="ATPase_a/bsu_AS"/>
</dbReference>
<dbReference type="PANTHER" id="PTHR43607:SF1">
    <property type="entry name" value="H(+)-TRANSPORTING TWO-SECTOR ATPASE"/>
    <property type="match status" value="1"/>
</dbReference>
<sequence length="550" mass="61469">MSYEKLDFDEGKSSNLLSSLLTLNKDTSSEELAEKIFMEEFTSQIAENPQVMTALAEQLSPPNAEYKMVPVQPLPGFVAKTYTTKNCKQYQNMKVLINICHSDVIPRPPAASEEEIRKAMNAEEDAMYNVPLVLSDLRQDMDKASYKGKIERRLVQLPEEKPSLIAEIPTRPPTHQKKATNNINDIKTVKSQIQKPEYIIVEEYKDNKKPSRLLFNLPGKYSLDINLPNTVDITTAVAKFIKPKKRLVIKAIKAGALSRAKETLPKLKDSERESDYGYVFAVSGPELVGEVIRIDGDKATIQVYEETSGLTVGDPVLKSGKPLSVELGPDIYGKVYENSLVNNHYIMLPPKALGTITYIAEKGSYTLEDTVLEIEFEGQKSKHSMLQLWPVRSPRPVTEKLIANYPLFTGGTTAIPGAFGCGKTVISQSLSKYSNSNGKHVSMIADSTSRWAEALREISGRLAEMPADFSDPVTSATLGIVQVFWGLDKKLAQRKHFPSVNWSLSYSKYLKGLESYYEGVEPEFISLRDKTREVLQKEEDLSEIVQLVGK</sequence>
<feature type="domain" description="ATP synthase A/B type C-terminal" evidence="16">
    <location>
        <begin position="515"/>
        <end position="550"/>
    </location>
</feature>
<dbReference type="OrthoDB" id="5135119at2759"/>